<dbReference type="EMBL" id="VOHK01000005">
    <property type="protein sequence ID" value="TWT19048.1"/>
    <property type="molecule type" value="Genomic_DNA"/>
</dbReference>
<dbReference type="SUPFAM" id="SSF53448">
    <property type="entry name" value="Nucleotide-diphospho-sugar transferases"/>
    <property type="match status" value="1"/>
</dbReference>
<keyword evidence="4" id="KW-1185">Reference proteome</keyword>
<comment type="caution">
    <text evidence="3">The sequence shown here is derived from an EMBL/GenBank/DDBJ whole genome shotgun (WGS) entry which is preliminary data.</text>
</comment>
<proteinExistence type="predicted"/>
<dbReference type="PANTHER" id="PTHR43777:SF1">
    <property type="entry name" value="MOLYBDENUM COFACTOR CYTIDYLYLTRANSFERASE"/>
    <property type="match status" value="1"/>
</dbReference>
<reference evidence="3 4" key="1">
    <citation type="journal article" date="2008" name="Int. J. Syst. Evol. Microbiol.">
        <title>Luteimonas marina sp. nov., isolated from seawater.</title>
        <authorList>
            <person name="Baik K.S."/>
            <person name="Park S.C."/>
            <person name="Kim M.S."/>
            <person name="Kim E.M."/>
            <person name="Park C."/>
            <person name="Chun J."/>
            <person name="Seong C.N."/>
        </authorList>
    </citation>
    <scope>NUCLEOTIDE SEQUENCE [LARGE SCALE GENOMIC DNA]</scope>
    <source>
        <strain evidence="3 4">FR1330</strain>
    </source>
</reference>
<dbReference type="CDD" id="cd04182">
    <property type="entry name" value="GT_2_like_f"/>
    <property type="match status" value="1"/>
</dbReference>
<keyword evidence="3" id="KW-0808">Transferase</keyword>
<evidence type="ECO:0000313" key="4">
    <source>
        <dbReference type="Proteomes" id="UP000319980"/>
    </source>
</evidence>
<keyword evidence="1" id="KW-0460">Magnesium</keyword>
<dbReference type="Gene3D" id="3.90.550.10">
    <property type="entry name" value="Spore Coat Polysaccharide Biosynthesis Protein SpsA, Chain A"/>
    <property type="match status" value="1"/>
</dbReference>
<dbReference type="Proteomes" id="UP000319980">
    <property type="component" value="Unassembled WGS sequence"/>
</dbReference>
<name>A0A5C5TZY1_9GAMM</name>
<dbReference type="AlphaFoldDB" id="A0A5C5TZY1"/>
<organism evidence="3 4">
    <name type="scientific">Luteimonas marina</name>
    <dbReference type="NCBI Taxonomy" id="488485"/>
    <lineage>
        <taxon>Bacteria</taxon>
        <taxon>Pseudomonadati</taxon>
        <taxon>Pseudomonadota</taxon>
        <taxon>Gammaproteobacteria</taxon>
        <taxon>Lysobacterales</taxon>
        <taxon>Lysobacteraceae</taxon>
        <taxon>Luteimonas</taxon>
    </lineage>
</organism>
<dbReference type="Pfam" id="PF12804">
    <property type="entry name" value="NTP_transf_3"/>
    <property type="match status" value="1"/>
</dbReference>
<dbReference type="PANTHER" id="PTHR43777">
    <property type="entry name" value="MOLYBDENUM COFACTOR CYTIDYLYLTRANSFERASE"/>
    <property type="match status" value="1"/>
</dbReference>
<dbReference type="OrthoDB" id="285216at2"/>
<gene>
    <name evidence="3" type="ORF">FQY83_11790</name>
</gene>
<accession>A0A5C5TZY1</accession>
<dbReference type="InterPro" id="IPR025877">
    <property type="entry name" value="MobA-like_NTP_Trfase"/>
</dbReference>
<dbReference type="InterPro" id="IPR029044">
    <property type="entry name" value="Nucleotide-diphossugar_trans"/>
</dbReference>
<sequence length="207" mass="21359">MSAAPATSHAALLLAAGGSRRLGRPKQLLTRDGETLVHRAARLLRETAPQRLLIVVGARRDAIEAAVAGLDAEAVANDDWQAGLSGSLRSAARAMAGFDGMILVAACDQPAMDRQHLLALLAGARDAASHCAATLHDGLPGIPAAVPAAWLTQAAQAGDRGLAARLRALPRETLFLLDAPALAFDIDTPADVDAAIARGWLDPPAAR</sequence>
<dbReference type="GO" id="GO:0016779">
    <property type="term" value="F:nucleotidyltransferase activity"/>
    <property type="evidence" value="ECO:0007669"/>
    <property type="project" value="UniProtKB-ARBA"/>
</dbReference>
<evidence type="ECO:0000256" key="1">
    <source>
        <dbReference type="ARBA" id="ARBA00022842"/>
    </source>
</evidence>
<evidence type="ECO:0000259" key="2">
    <source>
        <dbReference type="Pfam" id="PF12804"/>
    </source>
</evidence>
<feature type="domain" description="MobA-like NTP transferase" evidence="2">
    <location>
        <begin position="11"/>
        <end position="168"/>
    </location>
</feature>
<dbReference type="RefSeq" id="WP_146388164.1">
    <property type="nucleotide sequence ID" value="NZ_VOHK01000005.1"/>
</dbReference>
<protein>
    <submittedName>
        <fullName evidence="3">Nucleotidyltransferase family protein</fullName>
    </submittedName>
</protein>
<evidence type="ECO:0000313" key="3">
    <source>
        <dbReference type="EMBL" id="TWT19048.1"/>
    </source>
</evidence>